<dbReference type="Pfam" id="PF03372">
    <property type="entry name" value="Exo_endo_phos"/>
    <property type="match status" value="1"/>
</dbReference>
<proteinExistence type="inferred from homology"/>
<evidence type="ECO:0000256" key="2">
    <source>
        <dbReference type="ARBA" id="ARBA00022722"/>
    </source>
</evidence>
<dbReference type="Proteomes" id="UP000694871">
    <property type="component" value="Unplaced"/>
</dbReference>
<reference evidence="8" key="1">
    <citation type="submission" date="2025-08" db="UniProtKB">
        <authorList>
            <consortium name="RefSeq"/>
        </authorList>
    </citation>
    <scope>IDENTIFICATION</scope>
</reference>
<evidence type="ECO:0000313" key="7">
    <source>
        <dbReference type="Proteomes" id="UP000694871"/>
    </source>
</evidence>
<name>A0ABM1JHW8_GEKJA</name>
<dbReference type="PRINTS" id="PR00130">
    <property type="entry name" value="DNASEI"/>
</dbReference>
<sequence>MGRAFAFLLILLGAQLAASTFKICAFNIRSFGKAKAANRKVMGALVQILSRCDISAVQEVRDAKGSAIRILLQELNRYDPSHHYSCLESKRLGRGSYKEQNVFVYRMDVVSVTDWCQFGEEDSGPFEAFARGPFAARFHSPNTGVTQFPTTTGTREIALPEPPVSISLGDRGSVGKEAVIRDFMPLSHPIRVPRIIVHGDELLGAVVARSAKPFNFTHALGLSEEEALEISDHYPVEVNLKLAPKAQREL</sequence>
<dbReference type="PANTHER" id="PTHR11371:SF11">
    <property type="entry name" value="DEOXYRIBONUCLEASE"/>
    <property type="match status" value="1"/>
</dbReference>
<dbReference type="SMART" id="SM00476">
    <property type="entry name" value="DNaseIc"/>
    <property type="match status" value="1"/>
</dbReference>
<dbReference type="RefSeq" id="XP_015261055.1">
    <property type="nucleotide sequence ID" value="XM_015405569.1"/>
</dbReference>
<gene>
    <name evidence="8" type="primary">LOC107105572</name>
</gene>
<dbReference type="InterPro" id="IPR005135">
    <property type="entry name" value="Endo/exonuclease/phosphatase"/>
</dbReference>
<dbReference type="InterPro" id="IPR036691">
    <property type="entry name" value="Endo/exonu/phosph_ase_sf"/>
</dbReference>
<feature type="domain" description="Endonuclease/exonuclease/phosphatase" evidence="6">
    <location>
        <begin position="25"/>
        <end position="132"/>
    </location>
</feature>
<keyword evidence="4" id="KW-0378">Hydrolase</keyword>
<evidence type="ECO:0000313" key="8">
    <source>
        <dbReference type="RefSeq" id="XP_015261055.1"/>
    </source>
</evidence>
<dbReference type="PANTHER" id="PTHR11371">
    <property type="entry name" value="DEOXYRIBONUCLEASE"/>
    <property type="match status" value="1"/>
</dbReference>
<feature type="chain" id="PRO_5045192417" evidence="5">
    <location>
        <begin position="21"/>
        <end position="250"/>
    </location>
</feature>
<evidence type="ECO:0000256" key="4">
    <source>
        <dbReference type="ARBA" id="ARBA00022801"/>
    </source>
</evidence>
<accession>A0ABM1JHW8</accession>
<evidence type="ECO:0000256" key="3">
    <source>
        <dbReference type="ARBA" id="ARBA00022759"/>
    </source>
</evidence>
<dbReference type="InterPro" id="IPR016202">
    <property type="entry name" value="DNase_I"/>
</dbReference>
<keyword evidence="7" id="KW-1185">Reference proteome</keyword>
<feature type="signal peptide" evidence="5">
    <location>
        <begin position="1"/>
        <end position="20"/>
    </location>
</feature>
<dbReference type="GeneID" id="107105572"/>
<organism evidence="7 8">
    <name type="scientific">Gekko japonicus</name>
    <name type="common">Schlegel's Japanese gecko</name>
    <dbReference type="NCBI Taxonomy" id="146911"/>
    <lineage>
        <taxon>Eukaryota</taxon>
        <taxon>Metazoa</taxon>
        <taxon>Chordata</taxon>
        <taxon>Craniata</taxon>
        <taxon>Vertebrata</taxon>
        <taxon>Euteleostomi</taxon>
        <taxon>Lepidosauria</taxon>
        <taxon>Squamata</taxon>
        <taxon>Bifurcata</taxon>
        <taxon>Gekkota</taxon>
        <taxon>Gekkonidae</taxon>
        <taxon>Gekkoninae</taxon>
        <taxon>Gekko</taxon>
    </lineage>
</organism>
<dbReference type="Gene3D" id="3.60.10.10">
    <property type="entry name" value="Endonuclease/exonuclease/phosphatase"/>
    <property type="match status" value="2"/>
</dbReference>
<protein>
    <submittedName>
        <fullName evidence="8">Deoxyribonuclease-1-like</fullName>
    </submittedName>
</protein>
<keyword evidence="2" id="KW-0540">Nuclease</keyword>
<dbReference type="PIRSF" id="PIRSF000988">
    <property type="entry name" value="DNase_I_euk"/>
    <property type="match status" value="1"/>
</dbReference>
<keyword evidence="5" id="KW-0732">Signal</keyword>
<dbReference type="SUPFAM" id="SSF56219">
    <property type="entry name" value="DNase I-like"/>
    <property type="match status" value="1"/>
</dbReference>
<evidence type="ECO:0000256" key="1">
    <source>
        <dbReference type="ARBA" id="ARBA00007359"/>
    </source>
</evidence>
<evidence type="ECO:0000259" key="6">
    <source>
        <dbReference type="Pfam" id="PF03372"/>
    </source>
</evidence>
<comment type="similarity">
    <text evidence="1">Belongs to the DNase I family.</text>
</comment>
<keyword evidence="3" id="KW-0255">Endonuclease</keyword>
<evidence type="ECO:0000256" key="5">
    <source>
        <dbReference type="SAM" id="SignalP"/>
    </source>
</evidence>